<evidence type="ECO:0000256" key="1">
    <source>
        <dbReference type="SAM" id="MobiDB-lite"/>
    </source>
</evidence>
<protein>
    <submittedName>
        <fullName evidence="2">Uncharacterized protein</fullName>
    </submittedName>
</protein>
<feature type="compositionally biased region" description="Low complexity" evidence="1">
    <location>
        <begin position="92"/>
        <end position="112"/>
    </location>
</feature>
<reference evidence="2 3" key="1">
    <citation type="submission" date="2020-05" db="EMBL/GenBank/DDBJ databases">
        <title>Vigna angularis (adzuki bean) Var. LongXiaoDou No. 4 denovo assembly.</title>
        <authorList>
            <person name="Xiang H."/>
        </authorList>
    </citation>
    <scope>NUCLEOTIDE SEQUENCE [LARGE SCALE GENOMIC DNA]</scope>
    <source>
        <tissue evidence="2">Leaf</tissue>
    </source>
</reference>
<evidence type="ECO:0000313" key="3">
    <source>
        <dbReference type="Proteomes" id="UP000743370"/>
    </source>
</evidence>
<dbReference type="Proteomes" id="UP000743370">
    <property type="component" value="Unassembled WGS sequence"/>
</dbReference>
<feature type="compositionally biased region" description="Low complexity" evidence="1">
    <location>
        <begin position="129"/>
        <end position="142"/>
    </location>
</feature>
<sequence>MGFGPNGRGVNGVACVAIEGKGQPIPAQGPFLFFFFHNTLGVSPSHSNTKPRVSLPRQPTEVPPPSHAYTPMFQRPPPAAARRRPTNHRGETATTPPLSASLLAAASLNPAAFSDTGRPGSRPLPRQASLRYFSTSSRASSSPVHTCRRFSRRESRTRTPPVRRSPSQIPLVAAPSFSPPSLLRFTLLS</sequence>
<dbReference type="AlphaFoldDB" id="A0A8T0JXA9"/>
<gene>
    <name evidence="2" type="ORF">HKW66_Vig0152840</name>
</gene>
<accession>A0A8T0JXA9</accession>
<evidence type="ECO:0000313" key="2">
    <source>
        <dbReference type="EMBL" id="KAG2383953.1"/>
    </source>
</evidence>
<name>A0A8T0JXA9_PHAAN</name>
<organism evidence="2 3">
    <name type="scientific">Phaseolus angularis</name>
    <name type="common">Azuki bean</name>
    <name type="synonym">Vigna angularis</name>
    <dbReference type="NCBI Taxonomy" id="3914"/>
    <lineage>
        <taxon>Eukaryota</taxon>
        <taxon>Viridiplantae</taxon>
        <taxon>Streptophyta</taxon>
        <taxon>Embryophyta</taxon>
        <taxon>Tracheophyta</taxon>
        <taxon>Spermatophyta</taxon>
        <taxon>Magnoliopsida</taxon>
        <taxon>eudicotyledons</taxon>
        <taxon>Gunneridae</taxon>
        <taxon>Pentapetalae</taxon>
        <taxon>rosids</taxon>
        <taxon>fabids</taxon>
        <taxon>Fabales</taxon>
        <taxon>Fabaceae</taxon>
        <taxon>Papilionoideae</taxon>
        <taxon>50 kb inversion clade</taxon>
        <taxon>NPAAA clade</taxon>
        <taxon>indigoferoid/millettioid clade</taxon>
        <taxon>Phaseoleae</taxon>
        <taxon>Vigna</taxon>
    </lineage>
</organism>
<feature type="region of interest" description="Disordered" evidence="1">
    <location>
        <begin position="45"/>
        <end position="180"/>
    </location>
</feature>
<proteinExistence type="predicted"/>
<comment type="caution">
    <text evidence="2">The sequence shown here is derived from an EMBL/GenBank/DDBJ whole genome shotgun (WGS) entry which is preliminary data.</text>
</comment>
<dbReference type="EMBL" id="JABFOF010000008">
    <property type="protein sequence ID" value="KAG2383953.1"/>
    <property type="molecule type" value="Genomic_DNA"/>
</dbReference>
<feature type="compositionally biased region" description="Low complexity" evidence="1">
    <location>
        <begin position="158"/>
        <end position="167"/>
    </location>
</feature>